<organism evidence="7 8">
    <name type="scientific">Apodemus speciosus</name>
    <name type="common">Large Japanese field mouse</name>
    <dbReference type="NCBI Taxonomy" id="105296"/>
    <lineage>
        <taxon>Eukaryota</taxon>
        <taxon>Metazoa</taxon>
        <taxon>Chordata</taxon>
        <taxon>Craniata</taxon>
        <taxon>Vertebrata</taxon>
        <taxon>Euteleostomi</taxon>
        <taxon>Mammalia</taxon>
        <taxon>Eutheria</taxon>
        <taxon>Euarchontoglires</taxon>
        <taxon>Glires</taxon>
        <taxon>Rodentia</taxon>
        <taxon>Myomorpha</taxon>
        <taxon>Muroidea</taxon>
        <taxon>Muridae</taxon>
        <taxon>Murinae</taxon>
        <taxon>Apodemus</taxon>
    </lineage>
</organism>
<evidence type="ECO:0000256" key="5">
    <source>
        <dbReference type="SAM" id="SignalP"/>
    </source>
</evidence>
<dbReference type="Gene3D" id="2.40.128.20">
    <property type="match status" value="1"/>
</dbReference>
<evidence type="ECO:0000256" key="1">
    <source>
        <dbReference type="ARBA" id="ARBA00004613"/>
    </source>
</evidence>
<feature type="domain" description="Lipocalin/cytosolic fatty-acid binding" evidence="6">
    <location>
        <begin position="31"/>
        <end position="195"/>
    </location>
</feature>
<comment type="caution">
    <text evidence="7">The sequence shown here is derived from an EMBL/GenBank/DDBJ whole genome shotgun (WGS) entry which is preliminary data.</text>
</comment>
<reference evidence="7 8" key="1">
    <citation type="submission" date="2024-08" db="EMBL/GenBank/DDBJ databases">
        <title>The draft genome of Apodemus speciosus.</title>
        <authorList>
            <person name="Nabeshima K."/>
            <person name="Suzuki S."/>
            <person name="Onuma M."/>
        </authorList>
    </citation>
    <scope>NUCLEOTIDE SEQUENCE [LARGE SCALE GENOMIC DNA]</scope>
    <source>
        <strain evidence="7">IB14-021</strain>
    </source>
</reference>
<comment type="subcellular location">
    <subcellularLocation>
        <location evidence="1">Secreted</location>
    </subcellularLocation>
</comment>
<keyword evidence="4 5" id="KW-0732">Signal</keyword>
<dbReference type="Proteomes" id="UP001623349">
    <property type="component" value="Unassembled WGS sequence"/>
</dbReference>
<dbReference type="InterPro" id="IPR012674">
    <property type="entry name" value="Calycin"/>
</dbReference>
<dbReference type="CDD" id="cd19414">
    <property type="entry name" value="lipocalin_1_3_4_13-like"/>
    <property type="match status" value="1"/>
</dbReference>
<protein>
    <submittedName>
        <fullName evidence="7">Odorant-binding protein 2a</fullName>
    </submittedName>
</protein>
<evidence type="ECO:0000256" key="3">
    <source>
        <dbReference type="ARBA" id="ARBA00022525"/>
    </source>
</evidence>
<feature type="chain" id="PRO_5046848704" evidence="5">
    <location>
        <begin position="20"/>
        <end position="237"/>
    </location>
</feature>
<dbReference type="EMBL" id="BAAFST010000002">
    <property type="protein sequence ID" value="GAB1286089.1"/>
    <property type="molecule type" value="Genomic_DNA"/>
</dbReference>
<name>A0ABQ0EGJ8_APOSI</name>
<dbReference type="PANTHER" id="PTHR11430">
    <property type="entry name" value="LIPOCALIN"/>
    <property type="match status" value="1"/>
</dbReference>
<dbReference type="PRINTS" id="PR01175">
    <property type="entry name" value="VNEBNERGLAND"/>
</dbReference>
<sequence>MKSLLLAVLLLGLVAVLKAQEAPLDDQEDFSGIWYAKAMVHNGSLPNHKIPREVFPVRIISLEGGDLEVTVTFWKKQHCHEFKFILRKTEEPGKYTTSQLLTHKDPKTGKGVHDQKVVHVEKTSVKDHYIFYCESLHNGKSVGFGKLMAEHHPSKLPHLLTARDPEENPEAMEDFGKFIRRMGLREENMFVPENRVMSVLMKVTRGGYPGLRQLSQPAAKARLGHSCTTTLLDQTSH</sequence>
<gene>
    <name evidence="7" type="ORF">APTSU1_000131900</name>
</gene>
<dbReference type="InterPro" id="IPR002450">
    <property type="entry name" value="von_Ebner_gland"/>
</dbReference>
<dbReference type="InterPro" id="IPR002345">
    <property type="entry name" value="Lipocalin"/>
</dbReference>
<evidence type="ECO:0000256" key="2">
    <source>
        <dbReference type="ARBA" id="ARBA00006889"/>
    </source>
</evidence>
<accession>A0ABQ0EGJ8</accession>
<evidence type="ECO:0000256" key="4">
    <source>
        <dbReference type="ARBA" id="ARBA00022729"/>
    </source>
</evidence>
<dbReference type="InterPro" id="IPR000566">
    <property type="entry name" value="Lipocln_cytosolic_FA-bd_dom"/>
</dbReference>
<proteinExistence type="inferred from homology"/>
<keyword evidence="3" id="KW-0964">Secreted</keyword>
<evidence type="ECO:0000259" key="6">
    <source>
        <dbReference type="Pfam" id="PF00061"/>
    </source>
</evidence>
<dbReference type="SUPFAM" id="SSF50814">
    <property type="entry name" value="Lipocalins"/>
    <property type="match status" value="1"/>
</dbReference>
<feature type="signal peptide" evidence="5">
    <location>
        <begin position="1"/>
        <end position="19"/>
    </location>
</feature>
<evidence type="ECO:0000313" key="8">
    <source>
        <dbReference type="Proteomes" id="UP001623349"/>
    </source>
</evidence>
<keyword evidence="8" id="KW-1185">Reference proteome</keyword>
<dbReference type="PANTHER" id="PTHR11430:SF137">
    <property type="entry name" value="ODORANT-BINDING PROTEIN 2A"/>
    <property type="match status" value="1"/>
</dbReference>
<dbReference type="Pfam" id="PF00061">
    <property type="entry name" value="Lipocalin"/>
    <property type="match status" value="1"/>
</dbReference>
<comment type="similarity">
    <text evidence="2">Belongs to the calycin superfamily. Lipocalin family.</text>
</comment>
<evidence type="ECO:0000313" key="7">
    <source>
        <dbReference type="EMBL" id="GAB1286089.1"/>
    </source>
</evidence>